<evidence type="ECO:0000256" key="1">
    <source>
        <dbReference type="ARBA" id="ARBA00004829"/>
    </source>
</evidence>
<dbReference type="SUPFAM" id="SSF51905">
    <property type="entry name" value="FAD/NAD(P)-binding domain"/>
    <property type="match status" value="1"/>
</dbReference>
<dbReference type="NCBIfam" id="TIGR02734">
    <property type="entry name" value="crtI_fam"/>
    <property type="match status" value="1"/>
</dbReference>
<dbReference type="PANTHER" id="PTHR43734">
    <property type="entry name" value="PHYTOENE DESATURASE"/>
    <property type="match status" value="1"/>
</dbReference>
<dbReference type="Proteomes" id="UP000525652">
    <property type="component" value="Unassembled WGS sequence"/>
</dbReference>
<dbReference type="InterPro" id="IPR002937">
    <property type="entry name" value="Amino_oxidase"/>
</dbReference>
<comment type="similarity">
    <text evidence="2 5">Belongs to the carotenoid/retinoid oxidoreductase family.</text>
</comment>
<evidence type="ECO:0000256" key="2">
    <source>
        <dbReference type="ARBA" id="ARBA00006046"/>
    </source>
</evidence>
<dbReference type="InterPro" id="IPR036188">
    <property type="entry name" value="FAD/NAD-bd_sf"/>
</dbReference>
<dbReference type="PANTHER" id="PTHR43734:SF7">
    <property type="entry name" value="4,4'-DIAPONEUROSPORENE OXYGENASE"/>
    <property type="match status" value="1"/>
</dbReference>
<dbReference type="Gene3D" id="3.50.50.60">
    <property type="entry name" value="FAD/NAD(P)-binding domain"/>
    <property type="match status" value="2"/>
</dbReference>
<name>A0A7X1AUV8_9BACT</name>
<dbReference type="InterPro" id="IPR014105">
    <property type="entry name" value="Carotenoid/retinoid_OxRdtase"/>
</dbReference>
<dbReference type="EMBL" id="JACHVA010000019">
    <property type="protein sequence ID" value="MBC2600458.1"/>
    <property type="molecule type" value="Genomic_DNA"/>
</dbReference>
<keyword evidence="8" id="KW-1185">Reference proteome</keyword>
<evidence type="ECO:0000313" key="8">
    <source>
        <dbReference type="Proteomes" id="UP000525652"/>
    </source>
</evidence>
<dbReference type="GO" id="GO:0016491">
    <property type="term" value="F:oxidoreductase activity"/>
    <property type="evidence" value="ECO:0007669"/>
    <property type="project" value="UniProtKB-KW"/>
</dbReference>
<organism evidence="7 8">
    <name type="scientific">Puniceicoccus vermicola</name>
    <dbReference type="NCBI Taxonomy" id="388746"/>
    <lineage>
        <taxon>Bacteria</taxon>
        <taxon>Pseudomonadati</taxon>
        <taxon>Verrucomicrobiota</taxon>
        <taxon>Opitutia</taxon>
        <taxon>Puniceicoccales</taxon>
        <taxon>Puniceicoccaceae</taxon>
        <taxon>Puniceicoccus</taxon>
    </lineage>
</organism>
<sequence>MSSSQYDSLVIGGGFGGLSAACRIAAAGKSVRLLEKNSHLGGKCDYFERDGFRFDLGPSVLTLPFVLDDLFQSVGRDRRDYLEIEPVEPGCSYFFSDGSRFDAPGTMDDFESAIAESFPDEIDGFRRFRAYITRLWEVSGPAFLFNPPGLPALRSIPWAKALRALPDFLPGRMEPRLRKYFRDPRLIQLFSRFATYNGSDPHQTPAIFNVVAYAELAFGSWRCRGGMYALVQALEKLAGELGVGIETNAEVDRVSFDSQGRVTGVSLSDGEMLQSPSVICNQDTLQSRTGPLLADHPAHSQQARRTARKEASSSGFVILMALQNRHPDLACHNVFFPGDYREEFHALFTEPRPLPDPTLYLSRPSATEPHLAPEGKEGWFVLVNAPSLQKFQNWENDAYASRVIEQLLQRYPIDPEEIEWSHYHGPTFYQESYRAWNGSLYGMSSNTQRQAFLRSPNRDRRCPGLFYAGGSAHPGGGIPLALLSGNFAADACLSFLDP</sequence>
<accession>A0A7X1AUV8</accession>
<comment type="pathway">
    <text evidence="1 5">Carotenoid biosynthesis.</text>
</comment>
<dbReference type="AlphaFoldDB" id="A0A7X1AUV8"/>
<comment type="caution">
    <text evidence="7">The sequence shown here is derived from an EMBL/GenBank/DDBJ whole genome shotgun (WGS) entry which is preliminary data.</text>
</comment>
<protein>
    <submittedName>
        <fullName evidence="7">Phytoene desaturase</fullName>
    </submittedName>
</protein>
<dbReference type="GO" id="GO:0016117">
    <property type="term" value="P:carotenoid biosynthetic process"/>
    <property type="evidence" value="ECO:0007669"/>
    <property type="project" value="UniProtKB-KW"/>
</dbReference>
<dbReference type="Pfam" id="PF01593">
    <property type="entry name" value="Amino_oxidase"/>
    <property type="match status" value="1"/>
</dbReference>
<gene>
    <name evidence="7" type="primary">crtI</name>
    <name evidence="7" type="ORF">H5P30_01550</name>
</gene>
<evidence type="ECO:0000313" key="7">
    <source>
        <dbReference type="EMBL" id="MBC2600458.1"/>
    </source>
</evidence>
<evidence type="ECO:0000256" key="4">
    <source>
        <dbReference type="ARBA" id="ARBA00023002"/>
    </source>
</evidence>
<dbReference type="RefSeq" id="WP_185691206.1">
    <property type="nucleotide sequence ID" value="NZ_JACHVA010000019.1"/>
</dbReference>
<proteinExistence type="inferred from homology"/>
<keyword evidence="4 5" id="KW-0560">Oxidoreductase</keyword>
<evidence type="ECO:0000259" key="6">
    <source>
        <dbReference type="Pfam" id="PF01593"/>
    </source>
</evidence>
<reference evidence="7 8" key="1">
    <citation type="submission" date="2020-07" db="EMBL/GenBank/DDBJ databases">
        <authorList>
            <person name="Feng X."/>
        </authorList>
    </citation>
    <scope>NUCLEOTIDE SEQUENCE [LARGE SCALE GENOMIC DNA]</scope>
    <source>
        <strain evidence="7 8">JCM14086</strain>
    </source>
</reference>
<keyword evidence="3 5" id="KW-0125">Carotenoid biosynthesis</keyword>
<evidence type="ECO:0000256" key="3">
    <source>
        <dbReference type="ARBA" id="ARBA00022746"/>
    </source>
</evidence>
<feature type="domain" description="Amine oxidase" evidence="6">
    <location>
        <begin position="16"/>
        <end position="493"/>
    </location>
</feature>
<evidence type="ECO:0000256" key="5">
    <source>
        <dbReference type="RuleBase" id="RU362075"/>
    </source>
</evidence>